<feature type="site" description="Important for catalysis" evidence="6">
    <location>
        <position position="150"/>
    </location>
</feature>
<dbReference type="STRING" id="1798508.A3A35_02160"/>
<comment type="similarity">
    <text evidence="1 3 7">Belongs to the Glu/Leu/Phe/Val dehydrogenases family.</text>
</comment>
<feature type="binding site" evidence="5">
    <location>
        <position position="194"/>
    </location>
    <ligand>
        <name>NAD(+)</name>
        <dbReference type="ChEBI" id="CHEBI:57540"/>
    </ligand>
</feature>
<evidence type="ECO:0000256" key="6">
    <source>
        <dbReference type="PIRSR" id="PIRSR000185-3"/>
    </source>
</evidence>
<feature type="domain" description="Glutamate/phenylalanine/leucine/valine/L-tryptophan dehydrogenase C-terminal" evidence="8">
    <location>
        <begin position="187"/>
        <end position="432"/>
    </location>
</feature>
<evidence type="ECO:0000256" key="2">
    <source>
        <dbReference type="ARBA" id="ARBA00023002"/>
    </source>
</evidence>
<dbReference type="FunFam" id="3.40.50.10860:FF:000003">
    <property type="entry name" value="Glutamate dehydrogenase"/>
    <property type="match status" value="1"/>
</dbReference>
<evidence type="ECO:0000256" key="7">
    <source>
        <dbReference type="RuleBase" id="RU004417"/>
    </source>
</evidence>
<dbReference type="SUPFAM" id="SSF53223">
    <property type="entry name" value="Aminoacid dehydrogenase-like, N-terminal domain"/>
    <property type="match status" value="1"/>
</dbReference>
<dbReference type="InterPro" id="IPR033922">
    <property type="entry name" value="NAD_bind_Glu_DH"/>
</dbReference>
<proteinExistence type="inferred from homology"/>
<dbReference type="InterPro" id="IPR006095">
    <property type="entry name" value="Glu/Leu/Phe/Val/Trp_DH"/>
</dbReference>
<feature type="binding site" evidence="5">
    <location>
        <position position="368"/>
    </location>
    <ligand>
        <name>substrate</name>
    </ligand>
</feature>
<evidence type="ECO:0000313" key="9">
    <source>
        <dbReference type="EMBL" id="OGG71516.1"/>
    </source>
</evidence>
<name>A0A1F6ED03_9BACT</name>
<feature type="binding site" evidence="5">
    <location>
        <position position="225"/>
    </location>
    <ligand>
        <name>NAD(+)</name>
        <dbReference type="ChEBI" id="CHEBI:57540"/>
    </ligand>
</feature>
<feature type="binding site" evidence="5">
    <location>
        <position position="98"/>
    </location>
    <ligand>
        <name>substrate</name>
    </ligand>
</feature>
<dbReference type="PANTHER" id="PTHR11606">
    <property type="entry name" value="GLUTAMATE DEHYDROGENASE"/>
    <property type="match status" value="1"/>
</dbReference>
<dbReference type="SUPFAM" id="SSF51735">
    <property type="entry name" value="NAD(P)-binding Rossmann-fold domains"/>
    <property type="match status" value="1"/>
</dbReference>
<organism evidence="9 10">
    <name type="scientific">Candidatus Kaiserbacteria bacterium RIFCSPLOWO2_01_FULL_51_21</name>
    <dbReference type="NCBI Taxonomy" id="1798508"/>
    <lineage>
        <taxon>Bacteria</taxon>
        <taxon>Candidatus Kaiseribacteriota</taxon>
    </lineage>
</organism>
<evidence type="ECO:0000256" key="1">
    <source>
        <dbReference type="ARBA" id="ARBA00006382"/>
    </source>
</evidence>
<dbReference type="AlphaFoldDB" id="A0A1F6ED03"/>
<reference evidence="9 10" key="1">
    <citation type="journal article" date="2016" name="Nat. Commun.">
        <title>Thousands of microbial genomes shed light on interconnected biogeochemical processes in an aquifer system.</title>
        <authorList>
            <person name="Anantharaman K."/>
            <person name="Brown C.T."/>
            <person name="Hug L.A."/>
            <person name="Sharon I."/>
            <person name="Castelle C.J."/>
            <person name="Probst A.J."/>
            <person name="Thomas B.C."/>
            <person name="Singh A."/>
            <person name="Wilkins M.J."/>
            <person name="Karaoz U."/>
            <person name="Brodie E.L."/>
            <person name="Williams K.H."/>
            <person name="Hubbard S.S."/>
            <person name="Banfield J.F."/>
        </authorList>
    </citation>
    <scope>NUCLEOTIDE SEQUENCE [LARGE SCALE GENOMIC DNA]</scope>
</reference>
<feature type="active site" description="Proton donor" evidence="4">
    <location>
        <position position="110"/>
    </location>
</feature>
<sequence length="433" mass="46840">MQGGSLHEHNPWEQAKSQLASAEAHFALPPLLSSRLEHPDRVLEVSVPIAMDDGSIKTFQGFRVQHNNLRGPYKGGLRYHQRVDMNEVKALAFWMTMKNAVVDVPFGGGKGGIALNPKELSEGELERLTREFTRKLFPVIGPSLDVPAPDINTNPKIMGWVADEYAKLRGKKEPAVVTGKALADGGSEGREEATGLGGFFVLSKMLQKFGKDPSGMTVAIQGFGNVGSFLAEHLEKAGLKIVALSDSKGGLYIPNGIPSIAAVEECKRKSGKLAGCYCVGTVCDIENKGKLGAQELSPEGVLTLPVDIIIPAALEDSITEENAANIKASIVLEMANGPTTFVAETILKERGVTIIPDILANAGGVAVSYFEWRQNLDNEHWDKEKVLSLLKEKMNTATEAVWSASQKYQVTLREAAYLVALERLEKSFDSAKA</sequence>
<comment type="caution">
    <text evidence="9">The sequence shown here is derived from an EMBL/GenBank/DDBJ whole genome shotgun (WGS) entry which is preliminary data.</text>
</comment>
<dbReference type="Gene3D" id="3.40.50.720">
    <property type="entry name" value="NAD(P)-binding Rossmann-like Domain"/>
    <property type="match status" value="1"/>
</dbReference>
<evidence type="ECO:0000256" key="3">
    <source>
        <dbReference type="PIRNR" id="PIRNR000185"/>
    </source>
</evidence>
<dbReference type="InterPro" id="IPR046346">
    <property type="entry name" value="Aminoacid_DH-like_N_sf"/>
</dbReference>
<dbReference type="PIRSF" id="PIRSF000185">
    <property type="entry name" value="Glu_DH"/>
    <property type="match status" value="1"/>
</dbReference>
<dbReference type="InterPro" id="IPR036291">
    <property type="entry name" value="NAD(P)-bd_dom_sf"/>
</dbReference>
<dbReference type="EMBL" id="MFLV01000017">
    <property type="protein sequence ID" value="OGG71516.1"/>
    <property type="molecule type" value="Genomic_DNA"/>
</dbReference>
<dbReference type="GO" id="GO:0006538">
    <property type="term" value="P:L-glutamate catabolic process"/>
    <property type="evidence" value="ECO:0007669"/>
    <property type="project" value="TreeGrafter"/>
</dbReference>
<dbReference type="GO" id="GO:0004352">
    <property type="term" value="F:glutamate dehydrogenase (NAD+) activity"/>
    <property type="evidence" value="ECO:0007669"/>
    <property type="project" value="TreeGrafter"/>
</dbReference>
<keyword evidence="2 3" id="KW-0560">Oxidoreductase</keyword>
<dbReference type="GO" id="GO:0000166">
    <property type="term" value="F:nucleotide binding"/>
    <property type="evidence" value="ECO:0007669"/>
    <property type="project" value="UniProtKB-KW"/>
</dbReference>
<dbReference type="InterPro" id="IPR033524">
    <property type="entry name" value="Glu/Leu/Phe/Val_DH_AS"/>
</dbReference>
<evidence type="ECO:0000256" key="5">
    <source>
        <dbReference type="PIRSR" id="PIRSR000185-2"/>
    </source>
</evidence>
<dbReference type="PROSITE" id="PS00074">
    <property type="entry name" value="GLFV_DEHYDROGENASE"/>
    <property type="match status" value="1"/>
</dbReference>
<dbReference type="PANTHER" id="PTHR11606:SF13">
    <property type="entry name" value="GLUTAMATE DEHYDROGENASE 1, MITOCHONDRIAL"/>
    <property type="match status" value="1"/>
</dbReference>
<keyword evidence="5" id="KW-0547">Nucleotide-binding</keyword>
<dbReference type="PRINTS" id="PR00082">
    <property type="entry name" value="GLFDHDRGNASE"/>
</dbReference>
<dbReference type="InterPro" id="IPR006096">
    <property type="entry name" value="Glu/Leu/Phe/Val/Trp_DH_C"/>
</dbReference>
<feature type="binding site" evidence="5">
    <location>
        <position position="74"/>
    </location>
    <ligand>
        <name>substrate</name>
    </ligand>
</feature>
<dbReference type="Proteomes" id="UP000179115">
    <property type="component" value="Unassembled WGS sequence"/>
</dbReference>
<dbReference type="Pfam" id="PF00208">
    <property type="entry name" value="ELFV_dehydrog"/>
    <property type="match status" value="1"/>
</dbReference>
<evidence type="ECO:0000259" key="8">
    <source>
        <dbReference type="SMART" id="SM00839"/>
    </source>
</evidence>
<dbReference type="Gene3D" id="3.40.50.10860">
    <property type="entry name" value="Leucine Dehydrogenase, chain A, domain 1"/>
    <property type="match status" value="1"/>
</dbReference>
<protein>
    <recommendedName>
        <fullName evidence="3">Glutamate dehydrogenase</fullName>
    </recommendedName>
</protein>
<evidence type="ECO:0000256" key="4">
    <source>
        <dbReference type="PIRSR" id="PIRSR000185-1"/>
    </source>
</evidence>
<dbReference type="InterPro" id="IPR006097">
    <property type="entry name" value="Glu/Leu/Phe/Val/Trp_DH_dimer"/>
</dbReference>
<gene>
    <name evidence="9" type="ORF">A3A35_02160</name>
</gene>
<evidence type="ECO:0000313" key="10">
    <source>
        <dbReference type="Proteomes" id="UP000179115"/>
    </source>
</evidence>
<accession>A0A1F6ED03</accession>
<dbReference type="SMART" id="SM00839">
    <property type="entry name" value="ELFV_dehydrog"/>
    <property type="match status" value="1"/>
</dbReference>
<dbReference type="InterPro" id="IPR014362">
    <property type="entry name" value="Glu_DH"/>
</dbReference>
<dbReference type="CDD" id="cd01076">
    <property type="entry name" value="NAD_bind_1_Glu_DH"/>
    <property type="match status" value="1"/>
</dbReference>
<keyword evidence="5" id="KW-0520">NAD</keyword>
<dbReference type="Pfam" id="PF02812">
    <property type="entry name" value="ELFV_dehydrog_N"/>
    <property type="match status" value="1"/>
</dbReference>